<sequence length="71" mass="7849">MASIAASILLLLLDFLVRRDDRFASSLSHPSPLRGYHFGSNPSTASSVKVTSADLRRRQPRSYVPDGMTEE</sequence>
<dbReference type="EMBL" id="JALLPB020000304">
    <property type="protein sequence ID" value="KAL3810769.1"/>
    <property type="molecule type" value="Genomic_DNA"/>
</dbReference>
<accession>A0ABD3RCU6</accession>
<feature type="compositionally biased region" description="Polar residues" evidence="1">
    <location>
        <begin position="40"/>
        <end position="50"/>
    </location>
</feature>
<protein>
    <recommendedName>
        <fullName evidence="5">Secreted protein</fullName>
    </recommendedName>
</protein>
<evidence type="ECO:0000313" key="4">
    <source>
        <dbReference type="Proteomes" id="UP001530377"/>
    </source>
</evidence>
<keyword evidence="2" id="KW-0732">Signal</keyword>
<dbReference type="AlphaFoldDB" id="A0ABD3RCU6"/>
<organism evidence="3 4">
    <name type="scientific">Cyclostephanos tholiformis</name>
    <dbReference type="NCBI Taxonomy" id="382380"/>
    <lineage>
        <taxon>Eukaryota</taxon>
        <taxon>Sar</taxon>
        <taxon>Stramenopiles</taxon>
        <taxon>Ochrophyta</taxon>
        <taxon>Bacillariophyta</taxon>
        <taxon>Coscinodiscophyceae</taxon>
        <taxon>Thalassiosirophycidae</taxon>
        <taxon>Stephanodiscales</taxon>
        <taxon>Stephanodiscaceae</taxon>
        <taxon>Cyclostephanos</taxon>
    </lineage>
</organism>
<evidence type="ECO:0000313" key="3">
    <source>
        <dbReference type="EMBL" id="KAL3810769.1"/>
    </source>
</evidence>
<proteinExistence type="predicted"/>
<evidence type="ECO:0000256" key="1">
    <source>
        <dbReference type="SAM" id="MobiDB-lite"/>
    </source>
</evidence>
<evidence type="ECO:0000256" key="2">
    <source>
        <dbReference type="SAM" id="SignalP"/>
    </source>
</evidence>
<feature type="signal peptide" evidence="2">
    <location>
        <begin position="1"/>
        <end position="19"/>
    </location>
</feature>
<feature type="region of interest" description="Disordered" evidence="1">
    <location>
        <begin position="25"/>
        <end position="71"/>
    </location>
</feature>
<evidence type="ECO:0008006" key="5">
    <source>
        <dbReference type="Google" id="ProtNLM"/>
    </source>
</evidence>
<name>A0ABD3RCU6_9STRA</name>
<keyword evidence="4" id="KW-1185">Reference proteome</keyword>
<dbReference type="Proteomes" id="UP001530377">
    <property type="component" value="Unassembled WGS sequence"/>
</dbReference>
<feature type="chain" id="PRO_5044818605" description="Secreted protein" evidence="2">
    <location>
        <begin position="20"/>
        <end position="71"/>
    </location>
</feature>
<comment type="caution">
    <text evidence="3">The sequence shown here is derived from an EMBL/GenBank/DDBJ whole genome shotgun (WGS) entry which is preliminary data.</text>
</comment>
<gene>
    <name evidence="3" type="ORF">ACHAXA_001594</name>
</gene>
<reference evidence="3 4" key="1">
    <citation type="submission" date="2024-10" db="EMBL/GenBank/DDBJ databases">
        <title>Updated reference genomes for cyclostephanoid diatoms.</title>
        <authorList>
            <person name="Roberts W.R."/>
            <person name="Alverson A.J."/>
        </authorList>
    </citation>
    <scope>NUCLEOTIDE SEQUENCE [LARGE SCALE GENOMIC DNA]</scope>
    <source>
        <strain evidence="3 4">AJA228-03</strain>
    </source>
</reference>